<keyword evidence="1" id="KW-1133">Transmembrane helix</keyword>
<keyword evidence="3" id="KW-1185">Reference proteome</keyword>
<comment type="caution">
    <text evidence="2">The sequence shown here is derived from an EMBL/GenBank/DDBJ whole genome shotgun (WGS) entry which is preliminary data.</text>
</comment>
<evidence type="ECO:0000313" key="2">
    <source>
        <dbReference type="EMBL" id="EKY26982.1"/>
    </source>
</evidence>
<dbReference type="Proteomes" id="UP000010420">
    <property type="component" value="Unassembled WGS sequence"/>
</dbReference>
<sequence length="146" mass="17522">MYLNKNKGIIMLEVLLILNILLVLIMYSSKFIVINCSKFNLYNIKEDIKAITENENELLREVIKEINEKDNIKEIFNLYKEDKTISYEYFYSENKEIRFLIKNGELYIENKSNKSRPIVSKLDMKILENEEIVFMPTTYKLYKKIV</sequence>
<dbReference type="PATRIC" id="fig|545697.3.peg.1561"/>
<dbReference type="eggNOG" id="ENOG5032MKB">
    <property type="taxonomic scope" value="Bacteria"/>
</dbReference>
<keyword evidence="1" id="KW-0472">Membrane</keyword>
<dbReference type="AlphaFoldDB" id="L1QHB1"/>
<dbReference type="HOGENOM" id="CLU_1774145_0_0_9"/>
<accession>L1QHB1</accession>
<dbReference type="EMBL" id="AMEZ01000048">
    <property type="protein sequence ID" value="EKY26982.1"/>
    <property type="molecule type" value="Genomic_DNA"/>
</dbReference>
<reference evidence="2 3" key="1">
    <citation type="submission" date="2012-05" db="EMBL/GenBank/DDBJ databases">
        <authorList>
            <person name="Weinstock G."/>
            <person name="Sodergren E."/>
            <person name="Lobos E.A."/>
            <person name="Fulton L."/>
            <person name="Fulton R."/>
            <person name="Courtney L."/>
            <person name="Fronick C."/>
            <person name="O'Laughlin M."/>
            <person name="Godfrey J."/>
            <person name="Wilson R.M."/>
            <person name="Miner T."/>
            <person name="Farmer C."/>
            <person name="Delehaunty K."/>
            <person name="Cordes M."/>
            <person name="Minx P."/>
            <person name="Tomlinson C."/>
            <person name="Chen J."/>
            <person name="Wollam A."/>
            <person name="Pepin K.H."/>
            <person name="Bhonagiri V."/>
            <person name="Zhang X."/>
            <person name="Suruliraj S."/>
            <person name="Warren W."/>
            <person name="Mitreva M."/>
            <person name="Mardis E.R."/>
            <person name="Wilson R.K."/>
        </authorList>
    </citation>
    <scope>NUCLEOTIDE SEQUENCE [LARGE SCALE GENOMIC DNA]</scope>
    <source>
        <strain evidence="2 3">DSM 1785</strain>
    </source>
</reference>
<name>L1QHB1_9CLOT</name>
<dbReference type="RefSeq" id="WP_005213045.1">
    <property type="nucleotide sequence ID" value="NZ_KB291640.1"/>
</dbReference>
<organism evidence="2 3">
    <name type="scientific">Clostridium celatum DSM 1785</name>
    <dbReference type="NCBI Taxonomy" id="545697"/>
    <lineage>
        <taxon>Bacteria</taxon>
        <taxon>Bacillati</taxon>
        <taxon>Bacillota</taxon>
        <taxon>Clostridia</taxon>
        <taxon>Eubacteriales</taxon>
        <taxon>Clostridiaceae</taxon>
        <taxon>Clostridium</taxon>
    </lineage>
</organism>
<gene>
    <name evidence="2" type="ORF">HMPREF0216_01585</name>
</gene>
<keyword evidence="1" id="KW-0812">Transmembrane</keyword>
<evidence type="ECO:0000313" key="3">
    <source>
        <dbReference type="Proteomes" id="UP000010420"/>
    </source>
</evidence>
<evidence type="ECO:0008006" key="4">
    <source>
        <dbReference type="Google" id="ProtNLM"/>
    </source>
</evidence>
<proteinExistence type="predicted"/>
<dbReference type="STRING" id="545697.HMPREF0216_01585"/>
<feature type="transmembrane region" description="Helical" evidence="1">
    <location>
        <begin position="9"/>
        <end position="27"/>
    </location>
</feature>
<protein>
    <recommendedName>
        <fullName evidence="4">Prepilin-type cleavage/methylation protein</fullName>
    </recommendedName>
</protein>
<evidence type="ECO:0000256" key="1">
    <source>
        <dbReference type="SAM" id="Phobius"/>
    </source>
</evidence>